<name>A0A0F9QAL1_9ZZZZ</name>
<gene>
    <name evidence="1" type="ORF">LCGC14_1118280</name>
</gene>
<comment type="caution">
    <text evidence="1">The sequence shown here is derived from an EMBL/GenBank/DDBJ whole genome shotgun (WGS) entry which is preliminary data.</text>
</comment>
<evidence type="ECO:0000313" key="1">
    <source>
        <dbReference type="EMBL" id="KKN02383.1"/>
    </source>
</evidence>
<proteinExistence type="predicted"/>
<organism evidence="1">
    <name type="scientific">marine sediment metagenome</name>
    <dbReference type="NCBI Taxonomy" id="412755"/>
    <lineage>
        <taxon>unclassified sequences</taxon>
        <taxon>metagenomes</taxon>
        <taxon>ecological metagenomes</taxon>
    </lineage>
</organism>
<accession>A0A0F9QAL1</accession>
<dbReference type="SUPFAM" id="SSF53335">
    <property type="entry name" value="S-adenosyl-L-methionine-dependent methyltransferases"/>
    <property type="match status" value="1"/>
</dbReference>
<protein>
    <recommendedName>
        <fullName evidence="2">Methyltransferase type 11 domain-containing protein</fullName>
    </recommendedName>
</protein>
<sequence length="144" mass="17030">MQFKIYGFFNLKGTDISYWSIDYGKKTYLLGDILEYYNVNLLTRDLDFLFLLDVLEHIPSVKEIRNFLKITNAKKIVVRIPVSKIEGDPFVFAVSRNDITHVQCHTKEWWINLFYLYNFNLIKKFNTLTIHDSEGVFAGVFEKC</sequence>
<dbReference type="EMBL" id="LAZR01005155">
    <property type="protein sequence ID" value="KKN02383.1"/>
    <property type="molecule type" value="Genomic_DNA"/>
</dbReference>
<dbReference type="InterPro" id="IPR029063">
    <property type="entry name" value="SAM-dependent_MTases_sf"/>
</dbReference>
<dbReference type="Gene3D" id="3.40.50.150">
    <property type="entry name" value="Vaccinia Virus protein VP39"/>
    <property type="match status" value="1"/>
</dbReference>
<evidence type="ECO:0008006" key="2">
    <source>
        <dbReference type="Google" id="ProtNLM"/>
    </source>
</evidence>
<dbReference type="AlphaFoldDB" id="A0A0F9QAL1"/>
<reference evidence="1" key="1">
    <citation type="journal article" date="2015" name="Nature">
        <title>Complex archaea that bridge the gap between prokaryotes and eukaryotes.</title>
        <authorList>
            <person name="Spang A."/>
            <person name="Saw J.H."/>
            <person name="Jorgensen S.L."/>
            <person name="Zaremba-Niedzwiedzka K."/>
            <person name="Martijn J."/>
            <person name="Lind A.E."/>
            <person name="van Eijk R."/>
            <person name="Schleper C."/>
            <person name="Guy L."/>
            <person name="Ettema T.J."/>
        </authorList>
    </citation>
    <scope>NUCLEOTIDE SEQUENCE</scope>
</reference>